<dbReference type="PANTHER" id="PTHR44169:SF6">
    <property type="entry name" value="NADPH-DEPENDENT 1-ACYLDIHYDROXYACETONE PHOSPHATE REDUCTASE"/>
    <property type="match status" value="1"/>
</dbReference>
<dbReference type="InterPro" id="IPR020904">
    <property type="entry name" value="Sc_DH/Rdtase_CS"/>
</dbReference>
<proteinExistence type="inferred from homology"/>
<evidence type="ECO:0000256" key="2">
    <source>
        <dbReference type="ARBA" id="ARBA00023002"/>
    </source>
</evidence>
<dbReference type="KEGG" id="vmo:VMUT_1987"/>
<comment type="similarity">
    <text evidence="1">Belongs to the short-chain dehydrogenases/reductases (SDR) family.</text>
</comment>
<dbReference type="eggNOG" id="arCOG01263">
    <property type="taxonomic scope" value="Archaea"/>
</dbReference>
<dbReference type="Proteomes" id="UP000007485">
    <property type="component" value="Chromosome"/>
</dbReference>
<accession>F0QW93</accession>
<dbReference type="EMBL" id="CP002529">
    <property type="protein sequence ID" value="ADY02188.1"/>
    <property type="molecule type" value="Genomic_DNA"/>
</dbReference>
<evidence type="ECO:0000313" key="4">
    <source>
        <dbReference type="Proteomes" id="UP000007485"/>
    </source>
</evidence>
<protein>
    <submittedName>
        <fullName evidence="3">Short-chain dehydrogenase/reductase SDR</fullName>
    </submittedName>
</protein>
<dbReference type="AlphaFoldDB" id="F0QW93"/>
<organism evidence="3 4">
    <name type="scientific">Vulcanisaeta moutnovskia (strain 768-28)</name>
    <dbReference type="NCBI Taxonomy" id="985053"/>
    <lineage>
        <taxon>Archaea</taxon>
        <taxon>Thermoproteota</taxon>
        <taxon>Thermoprotei</taxon>
        <taxon>Thermoproteales</taxon>
        <taxon>Thermoproteaceae</taxon>
        <taxon>Vulcanisaeta</taxon>
    </lineage>
</organism>
<dbReference type="GO" id="GO:0016491">
    <property type="term" value="F:oxidoreductase activity"/>
    <property type="evidence" value="ECO:0007669"/>
    <property type="project" value="UniProtKB-KW"/>
</dbReference>
<dbReference type="STRING" id="985053.VMUT_1987"/>
<dbReference type="PRINTS" id="PR00081">
    <property type="entry name" value="GDHRDH"/>
</dbReference>
<evidence type="ECO:0000313" key="3">
    <source>
        <dbReference type="EMBL" id="ADY02188.1"/>
    </source>
</evidence>
<dbReference type="Pfam" id="PF00106">
    <property type="entry name" value="adh_short"/>
    <property type="match status" value="1"/>
</dbReference>
<reference evidence="3 4" key="1">
    <citation type="journal article" date="2011" name="J. Bacteriol.">
        <title>Complete genome sequence of 'Vulcanisaeta moutnovskia' strain 768-28, a novel member of the hyperthermophilic crenarchaeal genus vulcanisaeta.</title>
        <authorList>
            <person name="Gumerov V.M."/>
            <person name="Mardanov A.V."/>
            <person name="Beletsky A.V."/>
            <person name="Prokofeva M.I."/>
            <person name="Bonch-Osmolovskaya E.A."/>
            <person name="Ravin N.V."/>
            <person name="Skryabin K.G."/>
        </authorList>
    </citation>
    <scope>NUCLEOTIDE SEQUENCE [LARGE SCALE GENOMIC DNA]</scope>
    <source>
        <strain evidence="3 4">768-28</strain>
    </source>
</reference>
<name>F0QW93_VULM7</name>
<dbReference type="InterPro" id="IPR036291">
    <property type="entry name" value="NAD(P)-bd_dom_sf"/>
</dbReference>
<evidence type="ECO:0000256" key="1">
    <source>
        <dbReference type="ARBA" id="ARBA00006484"/>
    </source>
</evidence>
<dbReference type="PANTHER" id="PTHR44169">
    <property type="entry name" value="NADPH-DEPENDENT 1-ACYLDIHYDROXYACETONE PHOSPHATE REDUCTASE"/>
    <property type="match status" value="1"/>
</dbReference>
<dbReference type="PROSITE" id="PS00061">
    <property type="entry name" value="ADH_SHORT"/>
    <property type="match status" value="1"/>
</dbReference>
<gene>
    <name evidence="3" type="ordered locus">VMUT_1987</name>
</gene>
<dbReference type="SUPFAM" id="SSF51735">
    <property type="entry name" value="NAD(P)-binding Rossmann-fold domains"/>
    <property type="match status" value="1"/>
</dbReference>
<sequence length="161" mass="17931">MSLNYLTPILLTKKFLPDLAKNKGCVVNVISLAAYIPIPWFGIYTSSKAALANITDALRIELRPLGIRVIGVYPGYVRTDFHSNTIVTPTASRARDSPKGPVLDPGYVANKIAEKIDDPRFNGDIVPSITYRVAGVFLRILYPLVRYYVNSWFNKSIGRLT</sequence>
<keyword evidence="2" id="KW-0560">Oxidoreductase</keyword>
<keyword evidence="4" id="KW-1185">Reference proteome</keyword>
<dbReference type="Gene3D" id="3.40.50.720">
    <property type="entry name" value="NAD(P)-binding Rossmann-like Domain"/>
    <property type="match status" value="1"/>
</dbReference>
<dbReference type="InterPro" id="IPR002347">
    <property type="entry name" value="SDR_fam"/>
</dbReference>
<dbReference type="CDD" id="cd05233">
    <property type="entry name" value="SDR_c"/>
    <property type="match status" value="1"/>
</dbReference>
<dbReference type="HOGENOM" id="CLU_1640070_0_0_2"/>